<evidence type="ECO:0000313" key="1">
    <source>
        <dbReference type="EMBL" id="SMO95962.1"/>
    </source>
</evidence>
<reference evidence="1 2" key="1">
    <citation type="submission" date="2017-05" db="EMBL/GenBank/DDBJ databases">
        <authorList>
            <person name="Varghese N."/>
            <person name="Submissions S."/>
        </authorList>
    </citation>
    <scope>NUCLEOTIDE SEQUENCE [LARGE SCALE GENOMIC DNA]</scope>
    <source>
        <strain evidence="1 2">DSM 29506</strain>
    </source>
</reference>
<dbReference type="EMBL" id="FXTO01000031">
    <property type="protein sequence ID" value="SMO95962.1"/>
    <property type="molecule type" value="Genomic_DNA"/>
</dbReference>
<sequence>MTRAVRPASIQSAVSAAYRAAGGLECCSADLGVSVSTLSYGTEVTDQRPGGLGVNYLDRLGRIEPL</sequence>
<name>A0A521FIB8_9RHOB</name>
<keyword evidence="2" id="KW-1185">Reference proteome</keyword>
<evidence type="ECO:0000313" key="2">
    <source>
        <dbReference type="Proteomes" id="UP000316030"/>
    </source>
</evidence>
<feature type="non-terminal residue" evidence="1">
    <location>
        <position position="66"/>
    </location>
</feature>
<protein>
    <submittedName>
        <fullName evidence="1">Uncharacterized protein</fullName>
    </submittedName>
</protein>
<dbReference type="AlphaFoldDB" id="A0A521FIB8"/>
<proteinExistence type="predicted"/>
<accession>A0A521FIB8</accession>
<dbReference type="Proteomes" id="UP000316030">
    <property type="component" value="Unassembled WGS sequence"/>
</dbReference>
<organism evidence="1 2">
    <name type="scientific">Thalassovita litoralis</name>
    <dbReference type="NCBI Taxonomy" id="1010611"/>
    <lineage>
        <taxon>Bacteria</taxon>
        <taxon>Pseudomonadati</taxon>
        <taxon>Pseudomonadota</taxon>
        <taxon>Alphaproteobacteria</taxon>
        <taxon>Rhodobacterales</taxon>
        <taxon>Roseobacteraceae</taxon>
        <taxon>Thalassovita</taxon>
    </lineage>
</organism>
<gene>
    <name evidence="1" type="ORF">SAMN06265173_1311</name>
</gene>